<evidence type="ECO:0000256" key="4">
    <source>
        <dbReference type="SAM" id="Phobius"/>
    </source>
</evidence>
<dbReference type="PANTHER" id="PTHR45670">
    <property type="entry name" value="E3 UBIQUITIN-PROTEIN LIGASE TRIP12"/>
    <property type="match status" value="1"/>
</dbReference>
<dbReference type="InterPro" id="IPR037252">
    <property type="entry name" value="Mib_Herc2_sf"/>
</dbReference>
<keyword evidence="6" id="KW-1185">Reference proteome</keyword>
<feature type="transmembrane region" description="Helical" evidence="4">
    <location>
        <begin position="680"/>
        <end position="700"/>
    </location>
</feature>
<comment type="catalytic activity">
    <reaction evidence="2">
        <text>S-ubiquitinyl-[E2 ubiquitin-conjugating enzyme]-L-cysteine + [acceptor protein]-L-lysine = [E2 ubiquitin-conjugating enzyme]-L-cysteine + N(6)-ubiquitinyl-[acceptor protein]-L-lysine.</text>
        <dbReference type="EC" id="2.3.2.26"/>
    </reaction>
</comment>
<dbReference type="WBParaSite" id="Hba_08189">
    <property type="protein sequence ID" value="Hba_08189"/>
    <property type="gene ID" value="Hba_08189"/>
</dbReference>
<keyword evidence="4" id="KW-1133">Transmembrane helix</keyword>
<feature type="compositionally biased region" description="Polar residues" evidence="3">
    <location>
        <begin position="944"/>
        <end position="953"/>
    </location>
</feature>
<dbReference type="EC" id="2.3.2.26" evidence="2"/>
<dbReference type="GO" id="GO:0016607">
    <property type="term" value="C:nuclear speck"/>
    <property type="evidence" value="ECO:0007669"/>
    <property type="project" value="TreeGrafter"/>
</dbReference>
<evidence type="ECO:0000256" key="2">
    <source>
        <dbReference type="RuleBase" id="RU369009"/>
    </source>
</evidence>
<proteinExistence type="inferred from homology"/>
<keyword evidence="4" id="KW-0472">Membrane</keyword>
<dbReference type="GO" id="GO:0046872">
    <property type="term" value="F:metal ion binding"/>
    <property type="evidence" value="ECO:0007669"/>
    <property type="project" value="InterPro"/>
</dbReference>
<reference evidence="7" key="1">
    <citation type="submission" date="2016-11" db="UniProtKB">
        <authorList>
            <consortium name="WormBaseParasite"/>
        </authorList>
    </citation>
    <scope>IDENTIFICATION</scope>
</reference>
<name>A0A1I7WSM5_HETBA</name>
<dbReference type="GO" id="GO:0043161">
    <property type="term" value="P:proteasome-mediated ubiquitin-dependent protein catabolic process"/>
    <property type="evidence" value="ECO:0007669"/>
    <property type="project" value="TreeGrafter"/>
</dbReference>
<organism evidence="6 7">
    <name type="scientific">Heterorhabditis bacteriophora</name>
    <name type="common">Entomopathogenic nematode worm</name>
    <dbReference type="NCBI Taxonomy" id="37862"/>
    <lineage>
        <taxon>Eukaryota</taxon>
        <taxon>Metazoa</taxon>
        <taxon>Ecdysozoa</taxon>
        <taxon>Nematoda</taxon>
        <taxon>Chromadorea</taxon>
        <taxon>Rhabditida</taxon>
        <taxon>Rhabditina</taxon>
        <taxon>Rhabditomorpha</taxon>
        <taxon>Strongyloidea</taxon>
        <taxon>Heterorhabditidae</taxon>
        <taxon>Heterorhabditis</taxon>
    </lineage>
</organism>
<sequence length="1023" mass="114288">MENDISCTETPPPTLEVVDSSSGAYRAMLSTTTSGKDDKKGKTMLQRGFQRILFFSHFLNNNIIFSFTSNGWFRFLMDGEVSTMFNNGVTDTFSEETRIYAKKAFMTRWRHAKQPWNDDSMSVSVLCVPSVNKKVEVPNWELWSARSTELTIKCIKGEGQIIIKDELGGFIVETNDKMKHSQMPESALPPDFHTGWCAHGMTARRAKFRCEIQRRRVQELAWELWNSHLKEARAKPREALIELQNAAACIQDAVTTANLISGLSMKTKHVKQPRIEKVQELLSALKCVRDSVMDDRRLSTFEFSVSGVVSALHNLLSLVERQPQSYPARIFGEAFSHGIALSSLALKMVAVLESSEKFPQYLYDTPGGSAFGLQLLSRRLRMRLEHAGPEQEENRQLLNRTGRLLKSEPLTTVGRLKAFLLKMVAKQWLVNSVLGSFIFSFAYIPFLWFIKYLEVVAKCYGFVKAVEDAKKSGESLKFTYISDFDEHGIIYWLGTNGRCTSEWTNPASIISFNSYYDYAIISITPLYRNANFTIDLGVVIYPTAYTLRHARGYGRSSLRNWLLQGSKDKQVWEVLVAHSDDTSLGDPGSTATWPIEDDRSKGPFRYLRIAQNGKNSSGQTYYLSLSGFEVYGEVVDVIVDGFLSVKDEQDKVRNLILKKLTISYIDLYNIYKVFFKNYEWSVTVIPLLVLILVVCALCVVPTGHGMIKIVVARARLWDALKMILTKFKFTKYLGWVDVLWDNGQTNSYRFGADGRFDIQRVVGSSGTSSSSMVTSTVSPSPSSVLEAVRAKGRGFMKTRDSPSPFASFAGFAPFAGKPRKSGATTPLSRFAKVPLTSSSSGAPTNGTNIGKKSMSTTNLVEERPKPGPSVASTGQAASAESLQHQTPSLEDLLARANTHAFGRIAESLECSTETPEPGRDTPVAIEADESDSATSADSRAELSVCSSQSSVIDTTPREEDEEQDDEDEEEEESVEKGDFADMADALSNSSERSLFEKLREVFGTGMYVCLATFYFCYLNYSFF</sequence>
<keyword evidence="4" id="KW-0812">Transmembrane</keyword>
<dbReference type="Gene3D" id="2.30.30.40">
    <property type="entry name" value="SH3 Domains"/>
    <property type="match status" value="1"/>
</dbReference>
<evidence type="ECO:0000259" key="5">
    <source>
        <dbReference type="Pfam" id="PF07738"/>
    </source>
</evidence>
<feature type="region of interest" description="Disordered" evidence="3">
    <location>
        <begin position="832"/>
        <end position="885"/>
    </location>
</feature>
<comment type="pathway">
    <text evidence="2">Protein modification; protein ubiquitination.</text>
</comment>
<feature type="domain" description="SUN" evidence="5">
    <location>
        <begin position="529"/>
        <end position="633"/>
    </location>
</feature>
<comment type="function">
    <text evidence="2">E3 ubiquitin-protein ligase which accepts ubiquitin from an E2 ubiquitin-conjugating enzyme in the form of a thioester and then directly transfers the ubiquitin to targeted substrates.</text>
</comment>
<evidence type="ECO:0000256" key="3">
    <source>
        <dbReference type="SAM" id="MobiDB-lite"/>
    </source>
</evidence>
<dbReference type="Gene3D" id="2.60.120.260">
    <property type="entry name" value="Galactose-binding domain-like"/>
    <property type="match status" value="1"/>
</dbReference>
<dbReference type="InterPro" id="IPR008979">
    <property type="entry name" value="Galactose-bd-like_sf"/>
</dbReference>
<keyword evidence="1 2" id="KW-0808">Transferase</keyword>
<comment type="similarity">
    <text evidence="2">Belongs to the UPL family. K-HECT subfamily.</text>
</comment>
<feature type="compositionally biased region" description="Acidic residues" evidence="3">
    <location>
        <begin position="958"/>
        <end position="973"/>
    </location>
</feature>
<dbReference type="Pfam" id="PF07738">
    <property type="entry name" value="Sad1_UNC"/>
    <property type="match status" value="1"/>
</dbReference>
<dbReference type="SUPFAM" id="SSF159034">
    <property type="entry name" value="Mib/herc2 domain-like"/>
    <property type="match status" value="1"/>
</dbReference>
<evidence type="ECO:0000256" key="1">
    <source>
        <dbReference type="ARBA" id="ARBA00022679"/>
    </source>
</evidence>
<dbReference type="GO" id="GO:0061630">
    <property type="term" value="F:ubiquitin protein ligase activity"/>
    <property type="evidence" value="ECO:0007669"/>
    <property type="project" value="UniProtKB-UniRule"/>
</dbReference>
<feature type="transmembrane region" description="Helical" evidence="4">
    <location>
        <begin position="428"/>
        <end position="450"/>
    </location>
</feature>
<dbReference type="GO" id="GO:0070534">
    <property type="term" value="P:protein K63-linked ubiquitination"/>
    <property type="evidence" value="ECO:0007669"/>
    <property type="project" value="TreeGrafter"/>
</dbReference>
<feature type="transmembrane region" description="Helical" evidence="4">
    <location>
        <begin position="1001"/>
        <end position="1020"/>
    </location>
</feature>
<dbReference type="AlphaFoldDB" id="A0A1I7WSM5"/>
<dbReference type="InterPro" id="IPR045322">
    <property type="entry name" value="HECTD1/TRIP12-like"/>
</dbReference>
<dbReference type="UniPathway" id="UPA00143"/>
<dbReference type="Proteomes" id="UP000095283">
    <property type="component" value="Unplaced"/>
</dbReference>
<evidence type="ECO:0000313" key="6">
    <source>
        <dbReference type="Proteomes" id="UP000095283"/>
    </source>
</evidence>
<keyword evidence="2" id="KW-0833">Ubl conjugation pathway</keyword>
<evidence type="ECO:0000313" key="7">
    <source>
        <dbReference type="WBParaSite" id="Hba_08189"/>
    </source>
</evidence>
<feature type="compositionally biased region" description="Polar residues" evidence="3">
    <location>
        <begin position="835"/>
        <end position="859"/>
    </location>
</feature>
<protein>
    <recommendedName>
        <fullName evidence="2">E3 ubiquitin-protein ligase</fullName>
        <ecNumber evidence="2">2.3.2.26</ecNumber>
    </recommendedName>
</protein>
<feature type="compositionally biased region" description="Polar residues" evidence="3">
    <location>
        <begin position="870"/>
        <end position="885"/>
    </location>
</feature>
<dbReference type="PANTHER" id="PTHR45670:SF1">
    <property type="entry name" value="E3 UBIQUITIN-PROTEIN LIGASE HECTD1"/>
    <property type="match status" value="1"/>
</dbReference>
<feature type="region of interest" description="Disordered" evidence="3">
    <location>
        <begin position="928"/>
        <end position="981"/>
    </location>
</feature>
<dbReference type="InterPro" id="IPR012919">
    <property type="entry name" value="SUN_dom"/>
</dbReference>
<dbReference type="SUPFAM" id="SSF49785">
    <property type="entry name" value="Galactose-binding domain-like"/>
    <property type="match status" value="1"/>
</dbReference>
<accession>A0A1I7WSM5</accession>